<dbReference type="Gene3D" id="1.10.3720.10">
    <property type="entry name" value="MetI-like"/>
    <property type="match status" value="1"/>
</dbReference>
<keyword evidence="2 8" id="KW-0813">Transport</keyword>
<dbReference type="InterPro" id="IPR043429">
    <property type="entry name" value="ArtM/GltK/GlnP/TcyL/YhdX-like"/>
</dbReference>
<protein>
    <submittedName>
        <fullName evidence="11">Ectoine/hydroxyectoine ABC transporter permease subunit EhuC</fullName>
    </submittedName>
</protein>
<keyword evidence="3" id="KW-1003">Cell membrane</keyword>
<dbReference type="InterPro" id="IPR010065">
    <property type="entry name" value="AA_ABC_transptr_permease_3TM"/>
</dbReference>
<evidence type="ECO:0000256" key="4">
    <source>
        <dbReference type="ARBA" id="ARBA00022692"/>
    </source>
</evidence>
<comment type="similarity">
    <text evidence="8">Belongs to the binding-protein-dependent transport system permease family.</text>
</comment>
<dbReference type="SUPFAM" id="SSF161098">
    <property type="entry name" value="MetI-like"/>
    <property type="match status" value="1"/>
</dbReference>
<comment type="subcellular location">
    <subcellularLocation>
        <location evidence="1 8">Cell membrane</location>
        <topology evidence="1 8">Multi-pass membrane protein</topology>
    </subcellularLocation>
</comment>
<feature type="transmembrane region" description="Helical" evidence="8">
    <location>
        <begin position="101"/>
        <end position="119"/>
    </location>
</feature>
<evidence type="ECO:0000256" key="6">
    <source>
        <dbReference type="ARBA" id="ARBA00022989"/>
    </source>
</evidence>
<evidence type="ECO:0000313" key="12">
    <source>
        <dbReference type="Proteomes" id="UP001501736"/>
    </source>
</evidence>
<feature type="transmembrane region" description="Helical" evidence="8">
    <location>
        <begin position="71"/>
        <end position="89"/>
    </location>
</feature>
<dbReference type="InterPro" id="IPR035906">
    <property type="entry name" value="MetI-like_sf"/>
</dbReference>
<keyword evidence="4 8" id="KW-0812">Transmembrane</keyword>
<comment type="caution">
    <text evidence="11">The sequence shown here is derived from an EMBL/GenBank/DDBJ whole genome shotgun (WGS) entry which is preliminary data.</text>
</comment>
<dbReference type="Proteomes" id="UP001501736">
    <property type="component" value="Unassembled WGS sequence"/>
</dbReference>
<evidence type="ECO:0000256" key="9">
    <source>
        <dbReference type="SAM" id="MobiDB-lite"/>
    </source>
</evidence>
<dbReference type="PANTHER" id="PTHR30614:SF0">
    <property type="entry name" value="L-CYSTINE TRANSPORT SYSTEM PERMEASE PROTEIN TCYL"/>
    <property type="match status" value="1"/>
</dbReference>
<dbReference type="NCBIfam" id="TIGR01726">
    <property type="entry name" value="HEQRo_perm_3TM"/>
    <property type="match status" value="1"/>
</dbReference>
<evidence type="ECO:0000256" key="1">
    <source>
        <dbReference type="ARBA" id="ARBA00004651"/>
    </source>
</evidence>
<keyword evidence="6 8" id="KW-1133">Transmembrane helix</keyword>
<evidence type="ECO:0000256" key="2">
    <source>
        <dbReference type="ARBA" id="ARBA00022448"/>
    </source>
</evidence>
<feature type="compositionally biased region" description="Low complexity" evidence="9">
    <location>
        <begin position="254"/>
        <end position="270"/>
    </location>
</feature>
<dbReference type="RefSeq" id="WP_344721429.1">
    <property type="nucleotide sequence ID" value="NZ_BAAAYG010000010.1"/>
</dbReference>
<dbReference type="InterPro" id="IPR000515">
    <property type="entry name" value="MetI-like"/>
</dbReference>
<reference evidence="12" key="1">
    <citation type="journal article" date="2019" name="Int. J. Syst. Evol. Microbiol.">
        <title>The Global Catalogue of Microorganisms (GCM) 10K type strain sequencing project: providing services to taxonomists for standard genome sequencing and annotation.</title>
        <authorList>
            <consortium name="The Broad Institute Genomics Platform"/>
            <consortium name="The Broad Institute Genome Sequencing Center for Infectious Disease"/>
            <person name="Wu L."/>
            <person name="Ma J."/>
        </authorList>
    </citation>
    <scope>NUCLEOTIDE SEQUENCE [LARGE SCALE GENOMIC DNA]</scope>
    <source>
        <strain evidence="12">JCM 11483</strain>
    </source>
</reference>
<feature type="domain" description="ABC transmembrane type-1" evidence="10">
    <location>
        <begin position="25"/>
        <end position="223"/>
    </location>
</feature>
<dbReference type="PANTHER" id="PTHR30614">
    <property type="entry name" value="MEMBRANE COMPONENT OF AMINO ACID ABC TRANSPORTER"/>
    <property type="match status" value="1"/>
</dbReference>
<evidence type="ECO:0000256" key="7">
    <source>
        <dbReference type="ARBA" id="ARBA00023136"/>
    </source>
</evidence>
<proteinExistence type="inferred from homology"/>
<keyword evidence="5" id="KW-0029">Amino-acid transport</keyword>
<evidence type="ECO:0000256" key="8">
    <source>
        <dbReference type="RuleBase" id="RU363032"/>
    </source>
</evidence>
<dbReference type="PROSITE" id="PS50928">
    <property type="entry name" value="ABC_TM1"/>
    <property type="match status" value="1"/>
</dbReference>
<gene>
    <name evidence="11" type="primary">ehuC</name>
    <name evidence="11" type="ORF">GCM10020260_22690</name>
</gene>
<dbReference type="Pfam" id="PF00528">
    <property type="entry name" value="BPD_transp_1"/>
    <property type="match status" value="1"/>
</dbReference>
<evidence type="ECO:0000259" key="10">
    <source>
        <dbReference type="PROSITE" id="PS50928"/>
    </source>
</evidence>
<evidence type="ECO:0000313" key="11">
    <source>
        <dbReference type="EMBL" id="GAA3286978.1"/>
    </source>
</evidence>
<feature type="transmembrane region" description="Helical" evidence="8">
    <location>
        <begin position="156"/>
        <end position="181"/>
    </location>
</feature>
<feature type="region of interest" description="Disordered" evidence="9">
    <location>
        <begin position="241"/>
        <end position="277"/>
    </location>
</feature>
<feature type="transmembrane region" description="Helical" evidence="8">
    <location>
        <begin position="25"/>
        <end position="50"/>
    </location>
</feature>
<name>A0ABP6RGG8_9MICC</name>
<accession>A0ABP6RGG8</accession>
<keyword evidence="12" id="KW-1185">Reference proteome</keyword>
<evidence type="ECO:0000256" key="3">
    <source>
        <dbReference type="ARBA" id="ARBA00022475"/>
    </source>
</evidence>
<feature type="transmembrane region" description="Helical" evidence="8">
    <location>
        <begin position="201"/>
        <end position="226"/>
    </location>
</feature>
<dbReference type="CDD" id="cd06261">
    <property type="entry name" value="TM_PBP2"/>
    <property type="match status" value="1"/>
</dbReference>
<evidence type="ECO:0000256" key="5">
    <source>
        <dbReference type="ARBA" id="ARBA00022970"/>
    </source>
</evidence>
<sequence>MDWLDEQRANFEALGNFSDRILDGLITTVQLTVISGLLGFVIAVVLGLMAGSRSLWLRGPARVLIEFFRGISLLVLLFWLLYVLPLFWIKYDITLPAPQDNTFATAAIALAINYGAYGAEAVRSALTSVPQGQWEATTALSMSWPHKMRRIIFPQAWALMIPSLTNLWVHLLKGSAIVSIVPEVNEFTFELDNLRRPTDIWFSHAFIGLATYFVLALILTLGMQALEARAKHKLGRGPSLWEILSPDPRPTPPDAASAAPPRTKAATTRPRAGKETQ</sequence>
<keyword evidence="7 8" id="KW-0472">Membrane</keyword>
<dbReference type="EMBL" id="BAAAYG010000010">
    <property type="protein sequence ID" value="GAA3286978.1"/>
    <property type="molecule type" value="Genomic_DNA"/>
</dbReference>
<organism evidence="11 12">
    <name type="scientific">Nesterenkonia halobia</name>
    <dbReference type="NCBI Taxonomy" id="37922"/>
    <lineage>
        <taxon>Bacteria</taxon>
        <taxon>Bacillati</taxon>
        <taxon>Actinomycetota</taxon>
        <taxon>Actinomycetes</taxon>
        <taxon>Micrococcales</taxon>
        <taxon>Micrococcaceae</taxon>
        <taxon>Nesterenkonia</taxon>
    </lineage>
</organism>